<name>A0A9K3VIV2_9MOLU</name>
<keyword evidence="1" id="KW-1133">Transmembrane helix</keyword>
<gene>
    <name evidence="2" type="ORF">OC696_01280</name>
</gene>
<comment type="caution">
    <text evidence="2">The sequence shown here is derived from an EMBL/GenBank/DDBJ whole genome shotgun (WGS) entry which is preliminary data.</text>
</comment>
<evidence type="ECO:0000313" key="3">
    <source>
        <dbReference type="Proteomes" id="UP001170651"/>
    </source>
</evidence>
<reference evidence="2 3" key="1">
    <citation type="journal article" date="2023" name="Int. J. Syst. Evol. Microbiol.">
        <title>The observation of taxonomic boundaries for the 16SrII and 16SrXXV phytoplasmas using genome-based delimitation.</title>
        <authorList>
            <person name="Rodrigues Jardim B."/>
            <person name="Tran-Nguyen L.T.T."/>
            <person name="Gambley C."/>
            <person name="Al-Sadi A.M."/>
            <person name="Al-Subhi A.M."/>
            <person name="Foissac X."/>
            <person name="Salar P."/>
            <person name="Cai H."/>
            <person name="Yang J.Y."/>
            <person name="Davis R."/>
            <person name="Jones L."/>
            <person name="Rodoni B."/>
            <person name="Constable F.E."/>
        </authorList>
    </citation>
    <scope>NUCLEOTIDE SEQUENCE [LARGE SCALE GENOMIC DNA]</scope>
    <source>
        <strain evidence="2">BAWM-OMN-P26</strain>
    </source>
</reference>
<feature type="transmembrane region" description="Helical" evidence="1">
    <location>
        <begin position="36"/>
        <end position="54"/>
    </location>
</feature>
<keyword evidence="3" id="KW-1185">Reference proteome</keyword>
<dbReference type="Proteomes" id="UP001170651">
    <property type="component" value="Unassembled WGS sequence"/>
</dbReference>
<evidence type="ECO:0000313" key="2">
    <source>
        <dbReference type="EMBL" id="MDO8054498.1"/>
    </source>
</evidence>
<organism evidence="2 3">
    <name type="scientific">Candidatus Phytoplasma australasiaticum subsp. australasiaticum</name>
    <dbReference type="NCBI Taxonomy" id="2832407"/>
    <lineage>
        <taxon>Bacteria</taxon>
        <taxon>Bacillati</taxon>
        <taxon>Mycoplasmatota</taxon>
        <taxon>Mollicutes</taxon>
        <taxon>Acholeplasmatales</taxon>
        <taxon>Acholeplasmataceae</taxon>
        <taxon>Candidatus Phytoplasma</taxon>
        <taxon>16SrII (Peanut WB group)</taxon>
        <taxon>Candidatus Phytoplasma australasiaticum</taxon>
    </lineage>
</organism>
<proteinExistence type="predicted"/>
<evidence type="ECO:0000256" key="1">
    <source>
        <dbReference type="SAM" id="Phobius"/>
    </source>
</evidence>
<keyword evidence="1" id="KW-0472">Membrane</keyword>
<accession>A0A9K3VIV2</accession>
<keyword evidence="1" id="KW-0812">Transmembrane</keyword>
<dbReference type="AlphaFoldDB" id="A0A9K3VIV2"/>
<dbReference type="RefSeq" id="WP_238120203.1">
    <property type="nucleotide sequence ID" value="NZ_JALQCT010000008.1"/>
</dbReference>
<sequence>MSKGNDYTEGCVNNLMINMIMNIKEWLNRFPFENYWWIYFLSIFMFSEIIKIVLRKILTFIYRIFLLNFHFIFNIQEEKTKDNQTSELNTKTEVPNFSIQNQIPNELYQDKNLTLIELKMLEINRKENENKHKEQSFRLELNQYKMETKIELQQQKNYFEQEMLKQQINNLEKELLKITTKPKFYHQDSSIKQESKNNTLKTNNKLSQNLLENIDLTFIDEALKKQIPESLKKIFDRMENFAEIQLFMLNNMPIENRNNFYNVSHSYYDSKNKALYIDPKDLIFVKSLLIEKQKQFKQIKQ</sequence>
<evidence type="ECO:0008006" key="4">
    <source>
        <dbReference type="Google" id="ProtNLM"/>
    </source>
</evidence>
<dbReference type="EMBL" id="JAOSIW010000007">
    <property type="protein sequence ID" value="MDO8054498.1"/>
    <property type="molecule type" value="Genomic_DNA"/>
</dbReference>
<protein>
    <recommendedName>
        <fullName evidence="4">Transmembrane protein</fullName>
    </recommendedName>
</protein>